<keyword evidence="6" id="KW-1185">Reference proteome</keyword>
<dbReference type="GO" id="GO:0003723">
    <property type="term" value="F:RNA binding"/>
    <property type="evidence" value="ECO:0007669"/>
    <property type="project" value="InterPro"/>
</dbReference>
<dbReference type="OMA" id="KSDYPHP"/>
<accession>A0A0C4EBH3</accession>
<evidence type="ECO:0000256" key="2">
    <source>
        <dbReference type="ARBA" id="ARBA00022801"/>
    </source>
</evidence>
<reference evidence="4" key="1">
    <citation type="submission" date="2010-05" db="EMBL/GenBank/DDBJ databases">
        <title>The Genome Sequence of Magnaporthe poae strain ATCC 64411.</title>
        <authorList>
            <consortium name="The Broad Institute Genome Sequencing Platform"/>
            <consortium name="Broad Institute Genome Sequencing Center for Infectious Disease"/>
            <person name="Ma L.-J."/>
            <person name="Dead R."/>
            <person name="Young S."/>
            <person name="Zeng Q."/>
            <person name="Koehrsen M."/>
            <person name="Alvarado L."/>
            <person name="Berlin A."/>
            <person name="Chapman S.B."/>
            <person name="Chen Z."/>
            <person name="Freedman E."/>
            <person name="Gellesch M."/>
            <person name="Goldberg J."/>
            <person name="Griggs A."/>
            <person name="Gujja S."/>
            <person name="Heilman E.R."/>
            <person name="Heiman D."/>
            <person name="Hepburn T."/>
            <person name="Howarth C."/>
            <person name="Jen D."/>
            <person name="Larson L."/>
            <person name="Mehta T."/>
            <person name="Neiman D."/>
            <person name="Pearson M."/>
            <person name="Roberts A."/>
            <person name="Saif S."/>
            <person name="Shea T."/>
            <person name="Shenoy N."/>
            <person name="Sisk P."/>
            <person name="Stolte C."/>
            <person name="Sykes S."/>
            <person name="Walk T."/>
            <person name="White J."/>
            <person name="Yandava C."/>
            <person name="Haas B."/>
            <person name="Nusbaum C."/>
            <person name="Birren B."/>
        </authorList>
    </citation>
    <scope>NUCLEOTIDE SEQUENCE</scope>
    <source>
        <strain evidence="4">ATCC 64411</strain>
    </source>
</reference>
<evidence type="ECO:0000313" key="6">
    <source>
        <dbReference type="Proteomes" id="UP000011715"/>
    </source>
</evidence>
<organism evidence="5 6">
    <name type="scientific">Magnaporthiopsis poae (strain ATCC 64411 / 73-15)</name>
    <name type="common">Kentucky bluegrass fungus</name>
    <name type="synonym">Magnaporthe poae</name>
    <dbReference type="NCBI Taxonomy" id="644358"/>
    <lineage>
        <taxon>Eukaryota</taxon>
        <taxon>Fungi</taxon>
        <taxon>Dikarya</taxon>
        <taxon>Ascomycota</taxon>
        <taxon>Pezizomycotina</taxon>
        <taxon>Sordariomycetes</taxon>
        <taxon>Sordariomycetidae</taxon>
        <taxon>Magnaporthales</taxon>
        <taxon>Magnaporthaceae</taxon>
        <taxon>Magnaporthiopsis</taxon>
    </lineage>
</organism>
<keyword evidence="2" id="KW-0378">Hydrolase</keyword>
<dbReference type="InterPro" id="IPR016191">
    <property type="entry name" value="Ribonuclease/ribotoxin"/>
</dbReference>
<dbReference type="OrthoDB" id="4470832at2759"/>
<dbReference type="EMBL" id="GL876977">
    <property type="protein sequence ID" value="KLU91503.1"/>
    <property type="molecule type" value="Genomic_DNA"/>
</dbReference>
<dbReference type="Proteomes" id="UP000011715">
    <property type="component" value="Unassembled WGS sequence"/>
</dbReference>
<dbReference type="EMBL" id="ADBL01002571">
    <property type="status" value="NOT_ANNOTATED_CDS"/>
    <property type="molecule type" value="Genomic_DNA"/>
</dbReference>
<dbReference type="AlphaFoldDB" id="A0A0C4EBH3"/>
<dbReference type="eggNOG" id="ENOG502RA0Y">
    <property type="taxonomic scope" value="Eukaryota"/>
</dbReference>
<feature type="signal peptide" evidence="3">
    <location>
        <begin position="1"/>
        <end position="20"/>
    </location>
</feature>
<dbReference type="GO" id="GO:0016787">
    <property type="term" value="F:hydrolase activity"/>
    <property type="evidence" value="ECO:0007669"/>
    <property type="project" value="UniProtKB-KW"/>
</dbReference>
<evidence type="ECO:0000313" key="5">
    <source>
        <dbReference type="EnsemblFungi" id="MAPG_10021T0"/>
    </source>
</evidence>
<keyword evidence="1" id="KW-0540">Nuclease</keyword>
<sequence length="167" mass="17942">MRFLAALAAATAIFAGPALAGPVPVTEVRSGLEQRAATVTCRPKLEGKNTVKTFTVDLARAESAARNAGLTTGKSGDPHRYHNGDGLVFNKNNCDKKDAILWEYPVYWEGIKGDWQKDTKTDKQPNGPTPLRAVYANANGGIVFCGVMTHSTVTAKNQGKAFFQLCT</sequence>
<protein>
    <submittedName>
        <fullName evidence="4 5">Uncharacterized protein</fullName>
    </submittedName>
</protein>
<dbReference type="InterPro" id="IPR000026">
    <property type="entry name" value="N1-like"/>
</dbReference>
<evidence type="ECO:0000256" key="3">
    <source>
        <dbReference type="SAM" id="SignalP"/>
    </source>
</evidence>
<keyword evidence="3" id="KW-0732">Signal</keyword>
<feature type="chain" id="PRO_5009385897" evidence="3">
    <location>
        <begin position="21"/>
        <end position="167"/>
    </location>
</feature>
<evidence type="ECO:0000313" key="4">
    <source>
        <dbReference type="EMBL" id="KLU91503.1"/>
    </source>
</evidence>
<reference evidence="6" key="2">
    <citation type="submission" date="2010-05" db="EMBL/GenBank/DDBJ databases">
        <title>The genome sequence of Magnaporthe poae strain ATCC 64411.</title>
        <authorList>
            <person name="Ma L.-J."/>
            <person name="Dead R."/>
            <person name="Young S."/>
            <person name="Zeng Q."/>
            <person name="Koehrsen M."/>
            <person name="Alvarado L."/>
            <person name="Berlin A."/>
            <person name="Chapman S.B."/>
            <person name="Chen Z."/>
            <person name="Freedman E."/>
            <person name="Gellesch M."/>
            <person name="Goldberg J."/>
            <person name="Griggs A."/>
            <person name="Gujja S."/>
            <person name="Heilman E.R."/>
            <person name="Heiman D."/>
            <person name="Hepburn T."/>
            <person name="Howarth C."/>
            <person name="Jen D."/>
            <person name="Larson L."/>
            <person name="Mehta T."/>
            <person name="Neiman D."/>
            <person name="Pearson M."/>
            <person name="Roberts A."/>
            <person name="Saif S."/>
            <person name="Shea T."/>
            <person name="Shenoy N."/>
            <person name="Sisk P."/>
            <person name="Stolte C."/>
            <person name="Sykes S."/>
            <person name="Walk T."/>
            <person name="White J."/>
            <person name="Yandava C."/>
            <person name="Haas B."/>
            <person name="Nusbaum C."/>
            <person name="Birren B."/>
        </authorList>
    </citation>
    <scope>NUCLEOTIDE SEQUENCE [LARGE SCALE GENOMIC DNA]</scope>
    <source>
        <strain evidence="6">ATCC 64411 / 73-15</strain>
    </source>
</reference>
<dbReference type="EnsemblFungi" id="MAPG_10021T0">
    <property type="protein sequence ID" value="MAPG_10021T0"/>
    <property type="gene ID" value="MAPG_10021"/>
</dbReference>
<dbReference type="Gene3D" id="3.10.450.30">
    <property type="entry name" value="Microbial ribonucleases"/>
    <property type="match status" value="1"/>
</dbReference>
<proteinExistence type="predicted"/>
<dbReference type="VEuPathDB" id="FungiDB:MAPG_10021"/>
<reference evidence="5" key="5">
    <citation type="submission" date="2015-06" db="UniProtKB">
        <authorList>
            <consortium name="EnsemblFungi"/>
        </authorList>
    </citation>
    <scope>IDENTIFICATION</scope>
    <source>
        <strain evidence="5">ATCC 64411</strain>
    </source>
</reference>
<gene>
    <name evidence="4" type="ORF">MAPG_10021</name>
</gene>
<dbReference type="GO" id="GO:0004521">
    <property type="term" value="F:RNA endonuclease activity"/>
    <property type="evidence" value="ECO:0007669"/>
    <property type="project" value="InterPro"/>
</dbReference>
<dbReference type="Pfam" id="PF00545">
    <property type="entry name" value="Ribonuclease"/>
    <property type="match status" value="1"/>
</dbReference>
<dbReference type="SUPFAM" id="SSF53933">
    <property type="entry name" value="Microbial ribonucleases"/>
    <property type="match status" value="1"/>
</dbReference>
<reference evidence="5" key="4">
    <citation type="journal article" date="2015" name="G3 (Bethesda)">
        <title>Genome sequences of three phytopathogenic species of the Magnaporthaceae family of fungi.</title>
        <authorList>
            <person name="Okagaki L.H."/>
            <person name="Nunes C.C."/>
            <person name="Sailsbery J."/>
            <person name="Clay B."/>
            <person name="Brown D."/>
            <person name="John T."/>
            <person name="Oh Y."/>
            <person name="Young N."/>
            <person name="Fitzgerald M."/>
            <person name="Haas B.J."/>
            <person name="Zeng Q."/>
            <person name="Young S."/>
            <person name="Adiconis X."/>
            <person name="Fan L."/>
            <person name="Levin J.Z."/>
            <person name="Mitchell T.K."/>
            <person name="Okubara P.A."/>
            <person name="Farman M.L."/>
            <person name="Kohn L.M."/>
            <person name="Birren B."/>
            <person name="Ma L.-J."/>
            <person name="Dean R.A."/>
        </authorList>
    </citation>
    <scope>NUCLEOTIDE SEQUENCE</scope>
    <source>
        <strain evidence="5">ATCC 64411 / 73-15</strain>
    </source>
</reference>
<name>A0A0C4EBH3_MAGP6</name>
<reference evidence="4" key="3">
    <citation type="submission" date="2011-03" db="EMBL/GenBank/DDBJ databases">
        <title>Annotation of Magnaporthe poae ATCC 64411.</title>
        <authorList>
            <person name="Ma L.-J."/>
            <person name="Dead R."/>
            <person name="Young S.K."/>
            <person name="Zeng Q."/>
            <person name="Gargeya S."/>
            <person name="Fitzgerald M."/>
            <person name="Haas B."/>
            <person name="Abouelleil A."/>
            <person name="Alvarado L."/>
            <person name="Arachchi H.M."/>
            <person name="Berlin A."/>
            <person name="Brown A."/>
            <person name="Chapman S.B."/>
            <person name="Chen Z."/>
            <person name="Dunbar C."/>
            <person name="Freedman E."/>
            <person name="Gearin G."/>
            <person name="Gellesch M."/>
            <person name="Goldberg J."/>
            <person name="Griggs A."/>
            <person name="Gujja S."/>
            <person name="Heiman D."/>
            <person name="Howarth C."/>
            <person name="Larson L."/>
            <person name="Lui A."/>
            <person name="MacDonald P.J.P."/>
            <person name="Mehta T."/>
            <person name="Montmayeur A."/>
            <person name="Murphy C."/>
            <person name="Neiman D."/>
            <person name="Pearson M."/>
            <person name="Priest M."/>
            <person name="Roberts A."/>
            <person name="Saif S."/>
            <person name="Shea T."/>
            <person name="Shenoy N."/>
            <person name="Sisk P."/>
            <person name="Stolte C."/>
            <person name="Sykes S."/>
            <person name="Yandava C."/>
            <person name="Wortman J."/>
            <person name="Nusbaum C."/>
            <person name="Birren B."/>
        </authorList>
    </citation>
    <scope>NUCLEOTIDE SEQUENCE</scope>
    <source>
        <strain evidence="4">ATCC 64411</strain>
    </source>
</reference>
<evidence type="ECO:0000256" key="1">
    <source>
        <dbReference type="ARBA" id="ARBA00022722"/>
    </source>
</evidence>